<keyword evidence="2" id="KW-1185">Reference proteome</keyword>
<sequence length="62" mass="6454">MGTAAAGRALAGAAPAKKATTVAWQNSKPEFLNIENELGWSKGTKKACEVASNLASRRPVRA</sequence>
<evidence type="ECO:0000313" key="1">
    <source>
        <dbReference type="EMBL" id="GAA3961374.1"/>
    </source>
</evidence>
<proteinExistence type="predicted"/>
<gene>
    <name evidence="1" type="ORF">GCM10022407_05350</name>
</gene>
<dbReference type="EMBL" id="BAABDI010000002">
    <property type="protein sequence ID" value="GAA3961374.1"/>
    <property type="molecule type" value="Genomic_DNA"/>
</dbReference>
<protein>
    <submittedName>
        <fullName evidence="1">Uncharacterized protein</fullName>
    </submittedName>
</protein>
<comment type="caution">
    <text evidence="1">The sequence shown here is derived from an EMBL/GenBank/DDBJ whole genome shotgun (WGS) entry which is preliminary data.</text>
</comment>
<evidence type="ECO:0000313" key="2">
    <source>
        <dbReference type="Proteomes" id="UP001501556"/>
    </source>
</evidence>
<organism evidence="1 2">
    <name type="scientific">Hymenobacter antarcticus</name>
    <dbReference type="NCBI Taxonomy" id="486270"/>
    <lineage>
        <taxon>Bacteria</taxon>
        <taxon>Pseudomonadati</taxon>
        <taxon>Bacteroidota</taxon>
        <taxon>Cytophagia</taxon>
        <taxon>Cytophagales</taxon>
        <taxon>Hymenobacteraceae</taxon>
        <taxon>Hymenobacter</taxon>
    </lineage>
</organism>
<reference evidence="2" key="1">
    <citation type="journal article" date="2019" name="Int. J. Syst. Evol. Microbiol.">
        <title>The Global Catalogue of Microorganisms (GCM) 10K type strain sequencing project: providing services to taxonomists for standard genome sequencing and annotation.</title>
        <authorList>
            <consortium name="The Broad Institute Genomics Platform"/>
            <consortium name="The Broad Institute Genome Sequencing Center for Infectious Disease"/>
            <person name="Wu L."/>
            <person name="Ma J."/>
        </authorList>
    </citation>
    <scope>NUCLEOTIDE SEQUENCE [LARGE SCALE GENOMIC DNA]</scope>
    <source>
        <strain evidence="2">JCM 17217</strain>
    </source>
</reference>
<dbReference type="Proteomes" id="UP001501556">
    <property type="component" value="Unassembled WGS sequence"/>
</dbReference>
<accession>A0ABP7P928</accession>
<name>A0ABP7P928_9BACT</name>